<keyword evidence="6" id="KW-1185">Reference proteome</keyword>
<feature type="transmembrane region" description="Helical" evidence="3">
    <location>
        <begin position="385"/>
        <end position="405"/>
    </location>
</feature>
<dbReference type="InterPro" id="IPR036259">
    <property type="entry name" value="MFS_trans_sf"/>
</dbReference>
<feature type="transmembrane region" description="Helical" evidence="3">
    <location>
        <begin position="452"/>
        <end position="475"/>
    </location>
</feature>
<dbReference type="OrthoDB" id="6499973at2759"/>
<keyword evidence="3" id="KW-0812">Transmembrane</keyword>
<dbReference type="GO" id="GO:0022857">
    <property type="term" value="F:transmembrane transporter activity"/>
    <property type="evidence" value="ECO:0007669"/>
    <property type="project" value="InterPro"/>
</dbReference>
<comment type="subcellular location">
    <subcellularLocation>
        <location evidence="1">Membrane</location>
        <topology evidence="1">Multi-pass membrane protein</topology>
    </subcellularLocation>
</comment>
<feature type="domain" description="Major facilitator superfamily (MFS) profile" evidence="4">
    <location>
        <begin position="294"/>
        <end position="483"/>
    </location>
</feature>
<dbReference type="SUPFAM" id="SSF103473">
    <property type="entry name" value="MFS general substrate transporter"/>
    <property type="match status" value="1"/>
</dbReference>
<keyword evidence="3" id="KW-0472">Membrane</keyword>
<reference evidence="5" key="1">
    <citation type="submission" date="2013-08" db="EMBL/GenBank/DDBJ databases">
        <title>Gene expansion shapes genome architecture in the human pathogen Lichtheimia corymbifera: an evolutionary genomics analysis in the ancient terrestrial Mucorales (Mucoromycotina).</title>
        <authorList>
            <person name="Schwartze V.U."/>
            <person name="Winter S."/>
            <person name="Shelest E."/>
            <person name="Marcet-Houben M."/>
            <person name="Horn F."/>
            <person name="Wehner S."/>
            <person name="Hoffmann K."/>
            <person name="Riege K."/>
            <person name="Sammeth M."/>
            <person name="Nowrousian M."/>
            <person name="Valiante V."/>
            <person name="Linde J."/>
            <person name="Jacobsen I.D."/>
            <person name="Marz M."/>
            <person name="Brakhage A.A."/>
            <person name="Gabaldon T."/>
            <person name="Bocker S."/>
            <person name="Voigt K."/>
        </authorList>
    </citation>
    <scope>NUCLEOTIDE SEQUENCE [LARGE SCALE GENOMIC DNA]</scope>
    <source>
        <strain evidence="5">FSU 9682</strain>
    </source>
</reference>
<dbReference type="GO" id="GO:0016020">
    <property type="term" value="C:membrane"/>
    <property type="evidence" value="ECO:0007669"/>
    <property type="project" value="UniProtKB-SubCell"/>
</dbReference>
<dbReference type="AlphaFoldDB" id="A0A068RML5"/>
<dbReference type="Proteomes" id="UP000027586">
    <property type="component" value="Unassembled WGS sequence"/>
</dbReference>
<feature type="transmembrane region" description="Helical" evidence="3">
    <location>
        <begin position="240"/>
        <end position="259"/>
    </location>
</feature>
<dbReference type="PROSITE" id="PS50850">
    <property type="entry name" value="MFS"/>
    <property type="match status" value="1"/>
</dbReference>
<feature type="transmembrane region" description="Helical" evidence="3">
    <location>
        <begin position="96"/>
        <end position="122"/>
    </location>
</feature>
<dbReference type="PANTHER" id="PTHR11360:SF284">
    <property type="entry name" value="EG:103B4.3 PROTEIN-RELATED"/>
    <property type="match status" value="1"/>
</dbReference>
<evidence type="ECO:0000313" key="5">
    <source>
        <dbReference type="EMBL" id="CDH51229.1"/>
    </source>
</evidence>
<evidence type="ECO:0000256" key="3">
    <source>
        <dbReference type="SAM" id="Phobius"/>
    </source>
</evidence>
<feature type="transmembrane region" description="Helical" evidence="3">
    <location>
        <begin position="425"/>
        <end position="446"/>
    </location>
</feature>
<protein>
    <recommendedName>
        <fullName evidence="4">Major facilitator superfamily (MFS) profile domain-containing protein</fullName>
    </recommendedName>
</protein>
<gene>
    <name evidence="5" type="ORF">LCOR_02869.1</name>
</gene>
<organism evidence="5 6">
    <name type="scientific">Lichtheimia corymbifera JMRC:FSU:9682</name>
    <dbReference type="NCBI Taxonomy" id="1263082"/>
    <lineage>
        <taxon>Eukaryota</taxon>
        <taxon>Fungi</taxon>
        <taxon>Fungi incertae sedis</taxon>
        <taxon>Mucoromycota</taxon>
        <taxon>Mucoromycotina</taxon>
        <taxon>Mucoromycetes</taxon>
        <taxon>Mucorales</taxon>
        <taxon>Lichtheimiaceae</taxon>
        <taxon>Lichtheimia</taxon>
    </lineage>
</organism>
<dbReference type="InterPro" id="IPR011701">
    <property type="entry name" value="MFS"/>
</dbReference>
<accession>A0A068RML5</accession>
<evidence type="ECO:0000259" key="4">
    <source>
        <dbReference type="PROSITE" id="PS50850"/>
    </source>
</evidence>
<evidence type="ECO:0000256" key="1">
    <source>
        <dbReference type="ARBA" id="ARBA00004141"/>
    </source>
</evidence>
<keyword evidence="3" id="KW-1133">Transmembrane helix</keyword>
<dbReference type="InterPro" id="IPR020846">
    <property type="entry name" value="MFS_dom"/>
</dbReference>
<feature type="transmembrane region" description="Helical" evidence="3">
    <location>
        <begin position="360"/>
        <end position="379"/>
    </location>
</feature>
<feature type="transmembrane region" description="Helical" evidence="3">
    <location>
        <begin position="167"/>
        <end position="191"/>
    </location>
</feature>
<evidence type="ECO:0000313" key="6">
    <source>
        <dbReference type="Proteomes" id="UP000027586"/>
    </source>
</evidence>
<dbReference type="Gene3D" id="1.20.1250.20">
    <property type="entry name" value="MFS general substrate transporter like domains"/>
    <property type="match status" value="1"/>
</dbReference>
<sequence length="483" mass="52529">MIDSTKQALSYNSTITTSGITSSSSTDVKEQYDGTIHESDLLSLPSIHDHKHRIQEDVVEHRPEETSLSAGGEDSGITKADILAYYYTEGLKNPGWLTVLAAFMLNFYTFGIVCSWGVFQVLYLEVYAEKTDEALLSLVGTSAFGPMYALGLVGTPIIQRLNYRSTIFLGAVICCPLSQILASFATEVFVIPHPQHYPHNGSKNGGALQVASQVVAHVLVPMVFSPLAQSLITNLGYRNALRVLAAIGFATCCLGVILIRPRNSKPPAQSKGEKRPSKWWQRNLSLDQSMFTWEYNLFLLHSFLVTFAYPIPFLLAQTYASELGADPAFASIFLSVLEAGNGLSRIIFGWLGDQWLGRINVLFLTTFISGTGIFTSVIWQNAISIHIFVLYCVAFGFTGGVAGGLQPVISAEIVGVDRIQEGAGVSYFVSFFGHLAGAPIAGSLHLHYGWTAAIQFTGAMAIASSIAVLGTRFLFNKRLLAKV</sequence>
<dbReference type="PANTHER" id="PTHR11360">
    <property type="entry name" value="MONOCARBOXYLATE TRANSPORTER"/>
    <property type="match status" value="1"/>
</dbReference>
<feature type="transmembrane region" description="Helical" evidence="3">
    <location>
        <begin position="134"/>
        <end position="155"/>
    </location>
</feature>
<feature type="transmembrane region" description="Helical" evidence="3">
    <location>
        <begin position="328"/>
        <end position="348"/>
    </location>
</feature>
<comment type="similarity">
    <text evidence="2">Belongs to the major facilitator superfamily. Monocarboxylate porter (TC 2.A.1.13) family.</text>
</comment>
<evidence type="ECO:0000256" key="2">
    <source>
        <dbReference type="ARBA" id="ARBA00006727"/>
    </source>
</evidence>
<proteinExistence type="inferred from homology"/>
<dbReference type="InterPro" id="IPR050327">
    <property type="entry name" value="Proton-linked_MCT"/>
</dbReference>
<name>A0A068RML5_9FUNG</name>
<comment type="caution">
    <text evidence="5">The sequence shown here is derived from an EMBL/GenBank/DDBJ whole genome shotgun (WGS) entry which is preliminary data.</text>
</comment>
<dbReference type="EMBL" id="CBTN010000009">
    <property type="protein sequence ID" value="CDH51229.1"/>
    <property type="molecule type" value="Genomic_DNA"/>
</dbReference>
<dbReference type="Pfam" id="PF07690">
    <property type="entry name" value="MFS_1"/>
    <property type="match status" value="1"/>
</dbReference>
<feature type="transmembrane region" description="Helical" evidence="3">
    <location>
        <begin position="295"/>
        <end position="316"/>
    </location>
</feature>
<dbReference type="VEuPathDB" id="FungiDB:LCOR_02869.1"/>